<accession>A0A9X2BWP6</accession>
<dbReference type="Gene3D" id="3.40.190.150">
    <property type="entry name" value="Bordetella uptake gene, domain 1"/>
    <property type="match status" value="1"/>
</dbReference>
<dbReference type="PROSITE" id="PS51318">
    <property type="entry name" value="TAT"/>
    <property type="match status" value="1"/>
</dbReference>
<feature type="region of interest" description="Disordered" evidence="2">
    <location>
        <begin position="1"/>
        <end position="20"/>
    </location>
</feature>
<organism evidence="3 4">
    <name type="scientific">Roseomonas acroporae</name>
    <dbReference type="NCBI Taxonomy" id="2937791"/>
    <lineage>
        <taxon>Bacteria</taxon>
        <taxon>Pseudomonadati</taxon>
        <taxon>Pseudomonadota</taxon>
        <taxon>Alphaproteobacteria</taxon>
        <taxon>Acetobacterales</taxon>
        <taxon>Roseomonadaceae</taxon>
        <taxon>Roseomonas</taxon>
    </lineage>
</organism>
<evidence type="ECO:0000313" key="3">
    <source>
        <dbReference type="EMBL" id="MCK8786296.1"/>
    </source>
</evidence>
<dbReference type="Pfam" id="PF03401">
    <property type="entry name" value="TctC"/>
    <property type="match status" value="1"/>
</dbReference>
<dbReference type="PANTHER" id="PTHR42928:SF5">
    <property type="entry name" value="BLR1237 PROTEIN"/>
    <property type="match status" value="1"/>
</dbReference>
<dbReference type="EMBL" id="JALPRX010000078">
    <property type="protein sequence ID" value="MCK8786296.1"/>
    <property type="molecule type" value="Genomic_DNA"/>
</dbReference>
<dbReference type="InterPro" id="IPR042100">
    <property type="entry name" value="Bug_dom1"/>
</dbReference>
<dbReference type="InterPro" id="IPR005064">
    <property type="entry name" value="BUG"/>
</dbReference>
<comment type="similarity">
    <text evidence="1">Belongs to the UPF0065 (bug) family.</text>
</comment>
<evidence type="ECO:0000313" key="4">
    <source>
        <dbReference type="Proteomes" id="UP001139516"/>
    </source>
</evidence>
<keyword evidence="4" id="KW-1185">Reference proteome</keyword>
<gene>
    <name evidence="3" type="ORF">M0638_18115</name>
</gene>
<dbReference type="PIRSF" id="PIRSF017082">
    <property type="entry name" value="YflP"/>
    <property type="match status" value="1"/>
</dbReference>
<dbReference type="PANTHER" id="PTHR42928">
    <property type="entry name" value="TRICARBOXYLATE-BINDING PROTEIN"/>
    <property type="match status" value="1"/>
</dbReference>
<reference evidence="3" key="1">
    <citation type="submission" date="2022-04" db="EMBL/GenBank/DDBJ databases">
        <title>Roseomonas acroporae sp. nov., isolated from coral Acropora digitifera.</title>
        <authorList>
            <person name="Sun H."/>
        </authorList>
    </citation>
    <scope>NUCLEOTIDE SEQUENCE</scope>
    <source>
        <strain evidence="3">NAR14</strain>
    </source>
</reference>
<name>A0A9X2BWP6_9PROT</name>
<protein>
    <submittedName>
        <fullName evidence="3">Tripartite tricarboxylate transporter substrate-binding protein</fullName>
    </submittedName>
</protein>
<sequence length="350" mass="36620">MTRCDAPAASLRKPDSMRPAPGRRALARAAAGLATAACLGATLSRPAAAQAPWPNRPIRWIVGFAPGGVGDLTARLVATKLAAALGQPVVVENRPSAGAIVAAEAVAHAPPDGHTIHLTTQTDAIAPALYRRLPYDIMKDFEFVSAMTYFDIVLATAADSPYRTLGDVLAAARARPGAINLGSIAAGNAQNLAAEMLRSMTRTDMTVVTYRSTPDLLNATATGDVQIACEILAPALSQITGGRLRGLAVAATRRFPGLPDLPTTAEAGVPDFVVKSWNGISVPAGTPRPIVERLNAELAKVLRLADVRNRFLELGVLPADPAPPEAFRAFVAEEGRRWGAAAAEANIPRQ</sequence>
<comment type="caution">
    <text evidence="3">The sequence shown here is derived from an EMBL/GenBank/DDBJ whole genome shotgun (WGS) entry which is preliminary data.</text>
</comment>
<dbReference type="Gene3D" id="3.40.190.10">
    <property type="entry name" value="Periplasmic binding protein-like II"/>
    <property type="match status" value="1"/>
</dbReference>
<evidence type="ECO:0000256" key="2">
    <source>
        <dbReference type="SAM" id="MobiDB-lite"/>
    </source>
</evidence>
<dbReference type="InterPro" id="IPR006311">
    <property type="entry name" value="TAT_signal"/>
</dbReference>
<dbReference type="AlphaFoldDB" id="A0A9X2BWP6"/>
<proteinExistence type="inferred from homology"/>
<evidence type="ECO:0000256" key="1">
    <source>
        <dbReference type="ARBA" id="ARBA00006987"/>
    </source>
</evidence>
<dbReference type="SUPFAM" id="SSF53850">
    <property type="entry name" value="Periplasmic binding protein-like II"/>
    <property type="match status" value="1"/>
</dbReference>
<dbReference type="Proteomes" id="UP001139516">
    <property type="component" value="Unassembled WGS sequence"/>
</dbReference>
<dbReference type="RefSeq" id="WP_248668409.1">
    <property type="nucleotide sequence ID" value="NZ_JALPRX010000078.1"/>
</dbReference>